<comment type="caution">
    <text evidence="1">The sequence shown here is derived from an EMBL/GenBank/DDBJ whole genome shotgun (WGS) entry which is preliminary data.</text>
</comment>
<dbReference type="EMBL" id="JACQAY010000054">
    <property type="protein sequence ID" value="MBI3539001.1"/>
    <property type="molecule type" value="Genomic_DNA"/>
</dbReference>
<sequence>MGGAFTAVADDATAPYWNPAGMIFLPYKEVIPQHAEKFGSLENQDYIGGVLPLGDGASRNSSRQAAIGFGIVRLAVDDIPVTPRPGDLKFGQFLDYGVDGIDKTFDYGEGDGKWEPGERILDINLFRASSSQIAELLSYARHYGPHLAFGGNLKFIQQSLPDTIPGRHVKSFGAGIDAGMLYMATDAVTVGVVVHDLTTTFLTWGNGVRERIDPTMDSGVAFNFYPADKNALTWAIDVGWGFDHMPDTELRVGAVTADVRTGLEYWYKNTFALRSGLNGKDLTFGAGVRYKHVGVDYALDLHRFFAAGQSDFPSSSDLDATHLVSASYSW</sequence>
<evidence type="ECO:0000313" key="1">
    <source>
        <dbReference type="EMBL" id="MBI3539001.1"/>
    </source>
</evidence>
<organism evidence="1 2">
    <name type="scientific">Eiseniibacteriota bacterium</name>
    <dbReference type="NCBI Taxonomy" id="2212470"/>
    <lineage>
        <taxon>Bacteria</taxon>
        <taxon>Candidatus Eiseniibacteriota</taxon>
    </lineage>
</organism>
<evidence type="ECO:0000313" key="2">
    <source>
        <dbReference type="Proteomes" id="UP000807850"/>
    </source>
</evidence>
<accession>A0A9D6QJB5</accession>
<protein>
    <submittedName>
        <fullName evidence="1">Uncharacterized protein</fullName>
    </submittedName>
</protein>
<dbReference type="Gene3D" id="2.40.160.60">
    <property type="entry name" value="Outer membrane protein transport protein (OMPP1/FadL/TodX)"/>
    <property type="match status" value="1"/>
</dbReference>
<gene>
    <name evidence="1" type="ORF">HY076_01850</name>
</gene>
<proteinExistence type="predicted"/>
<reference evidence="1" key="1">
    <citation type="submission" date="2020-07" db="EMBL/GenBank/DDBJ databases">
        <title>Huge and variable diversity of episymbiotic CPR bacteria and DPANN archaea in groundwater ecosystems.</title>
        <authorList>
            <person name="He C.Y."/>
            <person name="Keren R."/>
            <person name="Whittaker M."/>
            <person name="Farag I.F."/>
            <person name="Doudna J."/>
            <person name="Cate J.H.D."/>
            <person name="Banfield J.F."/>
        </authorList>
    </citation>
    <scope>NUCLEOTIDE SEQUENCE</scope>
    <source>
        <strain evidence="1">NC_groundwater_928_Pr1_S-0.2um_72_17</strain>
    </source>
</reference>
<dbReference type="SUPFAM" id="SSF56935">
    <property type="entry name" value="Porins"/>
    <property type="match status" value="1"/>
</dbReference>
<dbReference type="Proteomes" id="UP000807850">
    <property type="component" value="Unassembled WGS sequence"/>
</dbReference>
<dbReference type="AlphaFoldDB" id="A0A9D6QJB5"/>
<name>A0A9D6QJB5_UNCEI</name>